<reference evidence="1" key="1">
    <citation type="journal article" date="2016" name="Nat. Genet.">
        <title>The genome sequences of Arachis duranensis and Arachis ipaensis, the diploid ancestors of cultivated peanut.</title>
        <authorList>
            <person name="Bertioli D.J."/>
            <person name="Cannon S.B."/>
            <person name="Froenicke L."/>
            <person name="Huang G."/>
            <person name="Farmer A.D."/>
            <person name="Cannon E.K."/>
            <person name="Liu X."/>
            <person name="Gao D."/>
            <person name="Clevenger J."/>
            <person name="Dash S."/>
            <person name="Ren L."/>
            <person name="Moretzsohn M.C."/>
            <person name="Shirasawa K."/>
            <person name="Huang W."/>
            <person name="Vidigal B."/>
            <person name="Abernathy B."/>
            <person name="Chu Y."/>
            <person name="Niederhuth C.E."/>
            <person name="Umale P."/>
            <person name="Araujo A.C."/>
            <person name="Kozik A."/>
            <person name="Kim K.D."/>
            <person name="Burow M.D."/>
            <person name="Varshney R.K."/>
            <person name="Wang X."/>
            <person name="Zhang X."/>
            <person name="Barkley N."/>
            <person name="Guimaraes P.M."/>
            <person name="Isobe S."/>
            <person name="Guo B."/>
            <person name="Liao B."/>
            <person name="Stalker H.T."/>
            <person name="Schmitz R.J."/>
            <person name="Scheffler B.E."/>
            <person name="Leal-Bertioli S.C."/>
            <person name="Xun X."/>
            <person name="Jackson S.A."/>
            <person name="Michelmore R."/>
            <person name="Ozias-Akins P."/>
        </authorList>
    </citation>
    <scope>NUCLEOTIDE SEQUENCE [LARGE SCALE GENOMIC DNA]</scope>
    <source>
        <strain evidence="1">cv. V14167</strain>
    </source>
</reference>
<dbReference type="Proteomes" id="UP000515211">
    <property type="component" value="Chromosome 7"/>
</dbReference>
<sequence length="122" mass="14248">MKDKSLEKSKFIRFERFPFKKTPSNFLVKCIFRKEECSNVKKEPPILIDFFAAEKDSQVARQEDTHADVDVLKRKMNGTDVTDRFDEEFHAEIEMLLYSPIKETTEVLSSVLDGSPELSRKK</sequence>
<gene>
    <name evidence="2 3" type="primary">LOC110274096</name>
</gene>
<proteinExistence type="predicted"/>
<evidence type="ECO:0000313" key="2">
    <source>
        <dbReference type="RefSeq" id="XP_052107698.1"/>
    </source>
</evidence>
<dbReference type="GeneID" id="110274096"/>
<evidence type="ECO:0000313" key="3">
    <source>
        <dbReference type="RefSeq" id="XP_052107699.1"/>
    </source>
</evidence>
<dbReference type="AlphaFoldDB" id="A0A9C6TG52"/>
<dbReference type="RefSeq" id="XP_052107699.1">
    <property type="nucleotide sequence ID" value="XM_052251739.1"/>
</dbReference>
<name>A0A9C6TG52_ARADU</name>
<reference evidence="2 3" key="2">
    <citation type="submission" date="2025-04" db="UniProtKB">
        <authorList>
            <consortium name="RefSeq"/>
        </authorList>
    </citation>
    <scope>IDENTIFICATION</scope>
    <source>
        <tissue evidence="2 3">Whole plant</tissue>
    </source>
</reference>
<accession>A0A9C6TG52</accession>
<dbReference type="KEGG" id="adu:110274096"/>
<organism evidence="1 3">
    <name type="scientific">Arachis duranensis</name>
    <name type="common">Wild peanut</name>
    <dbReference type="NCBI Taxonomy" id="130453"/>
    <lineage>
        <taxon>Eukaryota</taxon>
        <taxon>Viridiplantae</taxon>
        <taxon>Streptophyta</taxon>
        <taxon>Embryophyta</taxon>
        <taxon>Tracheophyta</taxon>
        <taxon>Spermatophyta</taxon>
        <taxon>Magnoliopsida</taxon>
        <taxon>eudicotyledons</taxon>
        <taxon>Gunneridae</taxon>
        <taxon>Pentapetalae</taxon>
        <taxon>rosids</taxon>
        <taxon>fabids</taxon>
        <taxon>Fabales</taxon>
        <taxon>Fabaceae</taxon>
        <taxon>Papilionoideae</taxon>
        <taxon>50 kb inversion clade</taxon>
        <taxon>dalbergioids sensu lato</taxon>
        <taxon>Dalbergieae</taxon>
        <taxon>Pterocarpus clade</taxon>
        <taxon>Arachis</taxon>
    </lineage>
</organism>
<dbReference type="RefSeq" id="XP_052107698.1">
    <property type="nucleotide sequence ID" value="XM_052251738.1"/>
</dbReference>
<protein>
    <submittedName>
        <fullName evidence="2 3">Uncharacterized protein LOC110274096</fullName>
    </submittedName>
</protein>
<keyword evidence="1" id="KW-1185">Reference proteome</keyword>
<evidence type="ECO:0000313" key="1">
    <source>
        <dbReference type="Proteomes" id="UP000515211"/>
    </source>
</evidence>